<dbReference type="Pfam" id="PF11006">
    <property type="entry name" value="DUF2845"/>
    <property type="match status" value="1"/>
</dbReference>
<evidence type="ECO:0000313" key="3">
    <source>
        <dbReference type="Proteomes" id="UP000256478"/>
    </source>
</evidence>
<name>A0A3E0TLN0_9GAMM</name>
<dbReference type="AlphaFoldDB" id="A0A3E0TLN0"/>
<comment type="caution">
    <text evidence="2">The sequence shown here is derived from an EMBL/GenBank/DDBJ whole genome shotgun (WGS) entry which is preliminary data.</text>
</comment>
<keyword evidence="1" id="KW-0732">Signal</keyword>
<proteinExistence type="predicted"/>
<organism evidence="2 3">
    <name type="scientific">Thalassotalea euphylliae</name>
    <dbReference type="NCBI Taxonomy" id="1655234"/>
    <lineage>
        <taxon>Bacteria</taxon>
        <taxon>Pseudomonadati</taxon>
        <taxon>Pseudomonadota</taxon>
        <taxon>Gammaproteobacteria</taxon>
        <taxon>Alteromonadales</taxon>
        <taxon>Colwelliaceae</taxon>
        <taxon>Thalassotalea</taxon>
    </lineage>
</organism>
<dbReference type="InterPro" id="IPR021268">
    <property type="entry name" value="DUF2845"/>
</dbReference>
<protein>
    <submittedName>
        <fullName evidence="2">DUF2845 domain-containing protein</fullName>
    </submittedName>
</protein>
<evidence type="ECO:0000256" key="1">
    <source>
        <dbReference type="SAM" id="SignalP"/>
    </source>
</evidence>
<dbReference type="EMBL" id="QUOU01000001">
    <property type="protein sequence ID" value="REL25451.1"/>
    <property type="molecule type" value="Genomic_DNA"/>
</dbReference>
<evidence type="ECO:0000313" key="2">
    <source>
        <dbReference type="EMBL" id="REL25451.1"/>
    </source>
</evidence>
<dbReference type="Proteomes" id="UP000256478">
    <property type="component" value="Unassembled WGS sequence"/>
</dbReference>
<feature type="signal peptide" evidence="1">
    <location>
        <begin position="1"/>
        <end position="21"/>
    </location>
</feature>
<sequence length="98" mass="11039">MLLKYLLTMILSAMASLPLLAMERDRSSVRCDGGHIRHGMDKYQVIGRCGNPRAQETISGDDQVKIDRLVYKFKQSPKAPLIIFTFRGGKLANITESR</sequence>
<accession>A0A3E0TLN0</accession>
<feature type="chain" id="PRO_5017620603" evidence="1">
    <location>
        <begin position="22"/>
        <end position="98"/>
    </location>
</feature>
<reference evidence="2 3" key="1">
    <citation type="submission" date="2018-08" db="EMBL/GenBank/DDBJ databases">
        <title>Thalassotalea euphylliae genome.</title>
        <authorList>
            <person name="Summers S."/>
            <person name="Rice S.A."/>
            <person name="Freckelton M.L."/>
            <person name="Nedved B.T."/>
            <person name="Hadfield M.G."/>
        </authorList>
    </citation>
    <scope>NUCLEOTIDE SEQUENCE [LARGE SCALE GENOMIC DNA]</scope>
    <source>
        <strain evidence="2 3">H1</strain>
    </source>
</reference>
<gene>
    <name evidence="2" type="ORF">DXX93_02040</name>
</gene>